<keyword evidence="3" id="KW-1185">Reference proteome</keyword>
<dbReference type="SUPFAM" id="SSF52540">
    <property type="entry name" value="P-loop containing nucleoside triphosphate hydrolases"/>
    <property type="match status" value="1"/>
</dbReference>
<accession>A0ABT0AQY2</accession>
<feature type="domain" description="AAA" evidence="1">
    <location>
        <begin position="1"/>
        <end position="171"/>
    </location>
</feature>
<dbReference type="EMBL" id="JAAECS010000002">
    <property type="protein sequence ID" value="MCJ1989112.1"/>
    <property type="molecule type" value="Genomic_DNA"/>
</dbReference>
<evidence type="ECO:0000313" key="2">
    <source>
        <dbReference type="EMBL" id="MCJ1989112.1"/>
    </source>
</evidence>
<comment type="caution">
    <text evidence="2">The sequence shown here is derived from an EMBL/GenBank/DDBJ whole genome shotgun (WGS) entry which is preliminary data.</text>
</comment>
<evidence type="ECO:0000313" key="3">
    <source>
        <dbReference type="Proteomes" id="UP001522450"/>
    </source>
</evidence>
<protein>
    <submittedName>
        <fullName evidence="2">ParA family protein</fullName>
    </submittedName>
</protein>
<dbReference type="Pfam" id="PF13614">
    <property type="entry name" value="AAA_31"/>
    <property type="match status" value="1"/>
</dbReference>
<name>A0ABT0AQY2_9LACT</name>
<gene>
    <name evidence="2" type="ORF">GYN21_02660</name>
</gene>
<dbReference type="PANTHER" id="PTHR13696">
    <property type="entry name" value="P-LOOP CONTAINING NUCLEOSIDE TRIPHOSPHATE HYDROLASE"/>
    <property type="match status" value="1"/>
</dbReference>
<evidence type="ECO:0000259" key="1">
    <source>
        <dbReference type="Pfam" id="PF13614"/>
    </source>
</evidence>
<dbReference type="CDD" id="cd02042">
    <property type="entry name" value="ParAB_family"/>
    <property type="match status" value="1"/>
</dbReference>
<organism evidence="2 3">
    <name type="scientific">Pseudolactococcus carnosus</name>
    <dbReference type="NCBI Taxonomy" id="2749961"/>
    <lineage>
        <taxon>Bacteria</taxon>
        <taxon>Bacillati</taxon>
        <taxon>Bacillota</taxon>
        <taxon>Bacilli</taxon>
        <taxon>Lactobacillales</taxon>
        <taxon>Streptococcaceae</taxon>
        <taxon>Pseudolactococcus</taxon>
    </lineage>
</organism>
<proteinExistence type="predicted"/>
<dbReference type="Gene3D" id="3.40.50.300">
    <property type="entry name" value="P-loop containing nucleotide triphosphate hydrolases"/>
    <property type="match status" value="1"/>
</dbReference>
<dbReference type="InterPro" id="IPR025669">
    <property type="entry name" value="AAA_dom"/>
</dbReference>
<dbReference type="PANTHER" id="PTHR13696:SF99">
    <property type="entry name" value="COBYRINIC ACID AC-DIAMIDE SYNTHASE"/>
    <property type="match status" value="1"/>
</dbReference>
<dbReference type="InterPro" id="IPR050678">
    <property type="entry name" value="DNA_Partitioning_ATPase"/>
</dbReference>
<reference evidence="2 3" key="1">
    <citation type="journal article" date="2022" name="Microbiol. Res.">
        <title>Comparative genome analysis, predicted lifestyle and antimicrobial strategies of Lactococcus carnosus and Lactococcus paracarnosus isolated from meat.</title>
        <authorList>
            <person name="Werum V."/>
            <person name="Ehrmann M."/>
            <person name="Vogel R."/>
            <person name="Hilgarth M."/>
        </authorList>
    </citation>
    <scope>NUCLEOTIDE SEQUENCE [LARGE SCALE GENOMIC DNA]</scope>
    <source>
        <strain evidence="2 3">TMW22177</strain>
    </source>
</reference>
<dbReference type="RefSeq" id="WP_244034260.1">
    <property type="nucleotide sequence ID" value="NZ_JAAECS010000002.1"/>
</dbReference>
<dbReference type="InterPro" id="IPR027417">
    <property type="entry name" value="P-loop_NTPase"/>
</dbReference>
<dbReference type="Proteomes" id="UP001522450">
    <property type="component" value="Unassembled WGS sequence"/>
</dbReference>
<sequence>MKIITINVNKGGAGKTTFAHNFAEWLRKKERVLLLDFDDSVNLTHRYGYFSDIKTTVVSLFSEGVVEPIQVAERLDLIAGHKNVELLKEKVNMKRRREELFGKWLAENQKELESKYDYIIIDTENDEGILTENAIIVSDLVVGIAEASKDSVVALSSLREFVNDLNHDFEENTQLAFVANKINLTEAASKELLEVLKDYPEYSGYLPRRTILADERSIYDQQLTREQDKIKRQVSHVFAKILAKVAAV</sequence>